<protein>
    <submittedName>
        <fullName evidence="3">Methyltransferase type 11</fullName>
    </submittedName>
</protein>
<evidence type="ECO:0000256" key="1">
    <source>
        <dbReference type="SAM" id="Phobius"/>
    </source>
</evidence>
<evidence type="ECO:0000259" key="2">
    <source>
        <dbReference type="Pfam" id="PF08241"/>
    </source>
</evidence>
<comment type="caution">
    <text evidence="3">The sequence shown here is derived from an EMBL/GenBank/DDBJ whole genome shotgun (WGS) entry which is preliminary data.</text>
</comment>
<keyword evidence="3" id="KW-0808">Transferase</keyword>
<dbReference type="InterPro" id="IPR013216">
    <property type="entry name" value="Methyltransf_11"/>
</dbReference>
<dbReference type="PANTHER" id="PTHR43464">
    <property type="entry name" value="METHYLTRANSFERASE"/>
    <property type="match status" value="1"/>
</dbReference>
<feature type="domain" description="Methyltransferase type 11" evidence="2">
    <location>
        <begin position="41"/>
        <end position="133"/>
    </location>
</feature>
<keyword evidence="1" id="KW-1133">Transmembrane helix</keyword>
<sequence>MRKIAYCEMFDNELTHGWYLGTRNLLVSILKKYLPTNAKILDAGCGTGGTIVYLKKTGFSNIFGIDNSKLAISFCRQRKLTNIKSATVNHLPFKDQSFDAVICLDVLYHQGVNQHKTISEFSRVLKKDGLLYIQEPAYNWLKSKHDKIVSTERRFTKGSLKEILELARFEIIKLSYFNTLLFPGIALKRLADKLLGPNSKTSDITPLPKQLNSLLKQFLFFETTLVKFLYLPFGLSVICLCKK</sequence>
<gene>
    <name evidence="3" type="ORF">UT12_C0014G0010</name>
</gene>
<dbReference type="InterPro" id="IPR029063">
    <property type="entry name" value="SAM-dependent_MTases_sf"/>
</dbReference>
<accession>A0A0G0LEF3</accession>
<dbReference type="EMBL" id="LBVP01000014">
    <property type="protein sequence ID" value="KKQ89432.1"/>
    <property type="molecule type" value="Genomic_DNA"/>
</dbReference>
<dbReference type="Gene3D" id="3.40.50.150">
    <property type="entry name" value="Vaccinia Virus protein VP39"/>
    <property type="match status" value="1"/>
</dbReference>
<dbReference type="GO" id="GO:0032259">
    <property type="term" value="P:methylation"/>
    <property type="evidence" value="ECO:0007669"/>
    <property type="project" value="UniProtKB-KW"/>
</dbReference>
<keyword evidence="3" id="KW-0489">Methyltransferase</keyword>
<evidence type="ECO:0000313" key="4">
    <source>
        <dbReference type="Proteomes" id="UP000034893"/>
    </source>
</evidence>
<proteinExistence type="predicted"/>
<dbReference type="AlphaFoldDB" id="A0A0G0LEF3"/>
<dbReference type="GO" id="GO:0008757">
    <property type="term" value="F:S-adenosylmethionine-dependent methyltransferase activity"/>
    <property type="evidence" value="ECO:0007669"/>
    <property type="project" value="InterPro"/>
</dbReference>
<dbReference type="CDD" id="cd02440">
    <property type="entry name" value="AdoMet_MTases"/>
    <property type="match status" value="1"/>
</dbReference>
<dbReference type="Proteomes" id="UP000034893">
    <property type="component" value="Unassembled WGS sequence"/>
</dbReference>
<keyword evidence="1" id="KW-0812">Transmembrane</keyword>
<dbReference type="SUPFAM" id="SSF53335">
    <property type="entry name" value="S-adenosyl-L-methionine-dependent methyltransferases"/>
    <property type="match status" value="1"/>
</dbReference>
<dbReference type="PANTHER" id="PTHR43464:SF94">
    <property type="entry name" value="MALONYL-[ACYL-CARRIER PROTEIN] O-METHYLTRANSFERASE"/>
    <property type="match status" value="1"/>
</dbReference>
<reference evidence="3 4" key="1">
    <citation type="journal article" date="2015" name="Nature">
        <title>rRNA introns, odd ribosomes, and small enigmatic genomes across a large radiation of phyla.</title>
        <authorList>
            <person name="Brown C.T."/>
            <person name="Hug L.A."/>
            <person name="Thomas B.C."/>
            <person name="Sharon I."/>
            <person name="Castelle C.J."/>
            <person name="Singh A."/>
            <person name="Wilkins M.J."/>
            <person name="Williams K.H."/>
            <person name="Banfield J.F."/>
        </authorList>
    </citation>
    <scope>NUCLEOTIDE SEQUENCE [LARGE SCALE GENOMIC DNA]</scope>
</reference>
<dbReference type="Pfam" id="PF08241">
    <property type="entry name" value="Methyltransf_11"/>
    <property type="match status" value="1"/>
</dbReference>
<feature type="transmembrane region" description="Helical" evidence="1">
    <location>
        <begin position="218"/>
        <end position="241"/>
    </location>
</feature>
<keyword evidence="1" id="KW-0472">Membrane</keyword>
<organism evidence="3 4">
    <name type="scientific">Candidatus Curtissbacteria bacterium GW2011_GWC2_38_9</name>
    <dbReference type="NCBI Taxonomy" id="1618414"/>
    <lineage>
        <taxon>Bacteria</taxon>
        <taxon>Candidatus Curtissiibacteriota</taxon>
    </lineage>
</organism>
<name>A0A0G0LEF3_9BACT</name>
<evidence type="ECO:0000313" key="3">
    <source>
        <dbReference type="EMBL" id="KKQ89432.1"/>
    </source>
</evidence>